<dbReference type="InterPro" id="IPR012999">
    <property type="entry name" value="Pyr_OxRdtase_I_AS"/>
</dbReference>
<dbReference type="EC" id="1.8.1.4" evidence="3 13"/>
<accession>A0ABV1VUH9</accession>
<dbReference type="Pfam" id="PF07992">
    <property type="entry name" value="Pyr_redox_2"/>
    <property type="match status" value="1"/>
</dbReference>
<evidence type="ECO:0000256" key="11">
    <source>
        <dbReference type="ARBA" id="ARBA00023284"/>
    </source>
</evidence>
<comment type="similarity">
    <text evidence="2 13">Belongs to the class-I pyridine nucleotide-disulfide oxidoreductase family.</text>
</comment>
<dbReference type="InterPro" id="IPR004099">
    <property type="entry name" value="Pyr_nucl-diS_OxRdtase_dimer"/>
</dbReference>
<feature type="domain" description="FAD/NAD(P)-binding" evidence="15">
    <location>
        <begin position="6"/>
        <end position="327"/>
    </location>
</feature>
<dbReference type="InterPro" id="IPR036188">
    <property type="entry name" value="FAD/NAD-bd_sf"/>
</dbReference>
<reference evidence="16 17" key="1">
    <citation type="submission" date="2024-06" db="EMBL/GenBank/DDBJ databases">
        <title>The Natural Products Discovery Center: Release of the First 8490 Sequenced Strains for Exploring Actinobacteria Biosynthetic Diversity.</title>
        <authorList>
            <person name="Kalkreuter E."/>
            <person name="Kautsar S.A."/>
            <person name="Yang D."/>
            <person name="Bader C.D."/>
            <person name="Teijaro C.N."/>
            <person name="Fluegel L."/>
            <person name="Davis C.M."/>
            <person name="Simpson J.R."/>
            <person name="Lauterbach L."/>
            <person name="Steele A.D."/>
            <person name="Gui C."/>
            <person name="Meng S."/>
            <person name="Li G."/>
            <person name="Viehrig K."/>
            <person name="Ye F."/>
            <person name="Su P."/>
            <person name="Kiefer A.F."/>
            <person name="Nichols A."/>
            <person name="Cepeda A.J."/>
            <person name="Yan W."/>
            <person name="Fan B."/>
            <person name="Jiang Y."/>
            <person name="Adhikari A."/>
            <person name="Zheng C.-J."/>
            <person name="Schuster L."/>
            <person name="Cowan T.M."/>
            <person name="Smanski M.J."/>
            <person name="Chevrette M.G."/>
            <person name="De Carvalho L.P.S."/>
            <person name="Shen B."/>
        </authorList>
    </citation>
    <scope>NUCLEOTIDE SEQUENCE [LARGE SCALE GENOMIC DNA]</scope>
    <source>
        <strain evidence="16 17">NPDC000632</strain>
    </source>
</reference>
<keyword evidence="17" id="KW-1185">Reference proteome</keyword>
<evidence type="ECO:0000256" key="9">
    <source>
        <dbReference type="ARBA" id="ARBA00023027"/>
    </source>
</evidence>
<evidence type="ECO:0000256" key="5">
    <source>
        <dbReference type="ARBA" id="ARBA00022490"/>
    </source>
</evidence>
<comment type="caution">
    <text evidence="16">The sequence shown here is derived from an EMBL/GenBank/DDBJ whole genome shotgun (WGS) entry which is preliminary data.</text>
</comment>
<protein>
    <recommendedName>
        <fullName evidence="4 13">Dihydrolipoyl dehydrogenase</fullName>
        <ecNumber evidence="3 13">1.8.1.4</ecNumber>
    </recommendedName>
</protein>
<comment type="catalytic activity">
    <reaction evidence="12 13">
        <text>N(6)-[(R)-dihydrolipoyl]-L-lysyl-[protein] + NAD(+) = N(6)-[(R)-lipoyl]-L-lysyl-[protein] + NADH + H(+)</text>
        <dbReference type="Rhea" id="RHEA:15045"/>
        <dbReference type="Rhea" id="RHEA-COMP:10474"/>
        <dbReference type="Rhea" id="RHEA-COMP:10475"/>
        <dbReference type="ChEBI" id="CHEBI:15378"/>
        <dbReference type="ChEBI" id="CHEBI:57540"/>
        <dbReference type="ChEBI" id="CHEBI:57945"/>
        <dbReference type="ChEBI" id="CHEBI:83099"/>
        <dbReference type="ChEBI" id="CHEBI:83100"/>
        <dbReference type="EC" id="1.8.1.4"/>
    </reaction>
</comment>
<dbReference type="InterPro" id="IPR023753">
    <property type="entry name" value="FAD/NAD-binding_dom"/>
</dbReference>
<dbReference type="SUPFAM" id="SSF51905">
    <property type="entry name" value="FAD/NAD(P)-binding domain"/>
    <property type="match status" value="1"/>
</dbReference>
<dbReference type="PROSITE" id="PS00076">
    <property type="entry name" value="PYRIDINE_REDOX_1"/>
    <property type="match status" value="1"/>
</dbReference>
<evidence type="ECO:0000259" key="15">
    <source>
        <dbReference type="Pfam" id="PF07992"/>
    </source>
</evidence>
<keyword evidence="7 13" id="KW-0274">FAD</keyword>
<evidence type="ECO:0000256" key="3">
    <source>
        <dbReference type="ARBA" id="ARBA00012608"/>
    </source>
</evidence>
<feature type="domain" description="Pyridine nucleotide-disulphide oxidoreductase dimerisation" evidence="14">
    <location>
        <begin position="348"/>
        <end position="456"/>
    </location>
</feature>
<dbReference type="Proteomes" id="UP001490330">
    <property type="component" value="Unassembled WGS sequence"/>
</dbReference>
<evidence type="ECO:0000256" key="6">
    <source>
        <dbReference type="ARBA" id="ARBA00022630"/>
    </source>
</evidence>
<dbReference type="Gene3D" id="3.30.390.30">
    <property type="match status" value="1"/>
</dbReference>
<comment type="cofactor">
    <cofactor evidence="13">
        <name>FAD</name>
        <dbReference type="ChEBI" id="CHEBI:57692"/>
    </cofactor>
    <text evidence="13">Binds 1 FAD per subunit.</text>
</comment>
<evidence type="ECO:0000256" key="2">
    <source>
        <dbReference type="ARBA" id="ARBA00007532"/>
    </source>
</evidence>
<evidence type="ECO:0000256" key="13">
    <source>
        <dbReference type="RuleBase" id="RU003692"/>
    </source>
</evidence>
<keyword evidence="10" id="KW-1015">Disulfide bond</keyword>
<proteinExistence type="inferred from homology"/>
<gene>
    <name evidence="16" type="primary">lpdA</name>
    <name evidence="16" type="ORF">ABT322_39865</name>
</gene>
<evidence type="ECO:0000313" key="17">
    <source>
        <dbReference type="Proteomes" id="UP001490330"/>
    </source>
</evidence>
<dbReference type="InterPro" id="IPR016156">
    <property type="entry name" value="FAD/NAD-linked_Rdtase_dimer_sf"/>
</dbReference>
<dbReference type="InterPro" id="IPR006258">
    <property type="entry name" value="Lipoamide_DH"/>
</dbReference>
<dbReference type="Pfam" id="PF02852">
    <property type="entry name" value="Pyr_redox_dim"/>
    <property type="match status" value="1"/>
</dbReference>
<comment type="subcellular location">
    <subcellularLocation>
        <location evidence="1">Cytoplasm</location>
    </subcellularLocation>
</comment>
<keyword evidence="5" id="KW-0963">Cytoplasm</keyword>
<organism evidence="16 17">
    <name type="scientific">Streptomyces flaveolus</name>
    <dbReference type="NCBI Taxonomy" id="67297"/>
    <lineage>
        <taxon>Bacteria</taxon>
        <taxon>Bacillati</taxon>
        <taxon>Actinomycetota</taxon>
        <taxon>Actinomycetes</taxon>
        <taxon>Kitasatosporales</taxon>
        <taxon>Streptomycetaceae</taxon>
        <taxon>Streptomyces</taxon>
    </lineage>
</organism>
<dbReference type="PRINTS" id="PR00368">
    <property type="entry name" value="FADPNR"/>
</dbReference>
<evidence type="ECO:0000256" key="7">
    <source>
        <dbReference type="ARBA" id="ARBA00022827"/>
    </source>
</evidence>
<dbReference type="EMBL" id="JBEPCV010000078">
    <property type="protein sequence ID" value="MER6909749.1"/>
    <property type="molecule type" value="Genomic_DNA"/>
</dbReference>
<evidence type="ECO:0000256" key="12">
    <source>
        <dbReference type="ARBA" id="ARBA00049187"/>
    </source>
</evidence>
<dbReference type="GO" id="GO:0004148">
    <property type="term" value="F:dihydrolipoyl dehydrogenase (NADH) activity"/>
    <property type="evidence" value="ECO:0007669"/>
    <property type="project" value="UniProtKB-EC"/>
</dbReference>
<keyword evidence="11 13" id="KW-0676">Redox-active center</keyword>
<comment type="miscellaneous">
    <text evidence="13">The active site is a redox-active disulfide bond.</text>
</comment>
<dbReference type="InterPro" id="IPR050151">
    <property type="entry name" value="Class-I_Pyr_Nuc-Dis_Oxidored"/>
</dbReference>
<dbReference type="Gene3D" id="3.50.50.60">
    <property type="entry name" value="FAD/NAD(P)-binding domain"/>
    <property type="match status" value="2"/>
</dbReference>
<dbReference type="PRINTS" id="PR00411">
    <property type="entry name" value="PNDRDTASEI"/>
</dbReference>
<name>A0ABV1VUH9_9ACTN</name>
<dbReference type="SUPFAM" id="SSF55424">
    <property type="entry name" value="FAD/NAD-linked reductases, dimerisation (C-terminal) domain"/>
    <property type="match status" value="1"/>
</dbReference>
<evidence type="ECO:0000259" key="14">
    <source>
        <dbReference type="Pfam" id="PF02852"/>
    </source>
</evidence>
<dbReference type="RefSeq" id="WP_350726013.1">
    <property type="nucleotide sequence ID" value="NZ_JBEPCO010000083.1"/>
</dbReference>
<dbReference type="InterPro" id="IPR001100">
    <property type="entry name" value="Pyr_nuc-diS_OxRdtase"/>
</dbReference>
<dbReference type="PANTHER" id="PTHR22912">
    <property type="entry name" value="DISULFIDE OXIDOREDUCTASE"/>
    <property type="match status" value="1"/>
</dbReference>
<dbReference type="NCBIfam" id="TIGR01350">
    <property type="entry name" value="lipoamide_DH"/>
    <property type="match status" value="1"/>
</dbReference>
<keyword evidence="8 13" id="KW-0560">Oxidoreductase</keyword>
<evidence type="ECO:0000313" key="16">
    <source>
        <dbReference type="EMBL" id="MER6909749.1"/>
    </source>
</evidence>
<keyword evidence="9 13" id="KW-0520">NAD</keyword>
<dbReference type="PIRSF" id="PIRSF000350">
    <property type="entry name" value="Mercury_reductase_MerA"/>
    <property type="match status" value="1"/>
</dbReference>
<sequence>MSSTHFDVVVLGAGPGGYVAAIRAAQLGKSVAVIEKQYWGGICLNVGCIPSKALLRNAELAHTFHHQAKQFGISGDVSFDYAAAYDRSRQVADGRVKGVHFLMKKNAITEIDGHGTFTDARTIDVALTAGGTQKVTFDDAIIATGSTVKLLPGIELSENVVTYETQILQRELPASIVIVGAGAIGMEFAYVLRNYGVEVTILEFLDRALPNEDADVSKEITRQYKKLGVTLLTSTKVETVKDEGTSVTVTYTTADGKRSQIRTDKVLMSVGFAPRTTGYGLENTGVTLTERGAIAIDEHMRTSTPHLYAIGDVTAKLQLAHVAEAQGVVAAETIAGAETMPLGDYRMMPRATFSQPQVASFGLTEQQARDEGHEVLVAKFPFTANGKAHGLGEPGGFVKLVADAAHGELLGGHMIGADVAELLPELTLAQKWDLTATELARNIHTHPTLGEALQEAFHGLTGHMINL</sequence>
<evidence type="ECO:0000256" key="10">
    <source>
        <dbReference type="ARBA" id="ARBA00023157"/>
    </source>
</evidence>
<dbReference type="PANTHER" id="PTHR22912:SF217">
    <property type="entry name" value="DIHYDROLIPOYL DEHYDROGENASE"/>
    <property type="match status" value="1"/>
</dbReference>
<evidence type="ECO:0000256" key="4">
    <source>
        <dbReference type="ARBA" id="ARBA00016961"/>
    </source>
</evidence>
<keyword evidence="6 13" id="KW-0285">Flavoprotein</keyword>
<evidence type="ECO:0000256" key="1">
    <source>
        <dbReference type="ARBA" id="ARBA00004496"/>
    </source>
</evidence>
<evidence type="ECO:0000256" key="8">
    <source>
        <dbReference type="ARBA" id="ARBA00023002"/>
    </source>
</evidence>